<dbReference type="RefSeq" id="WP_088333031.1">
    <property type="nucleotide sequence ID" value="NZ_NBBJ01000001.1"/>
</dbReference>
<evidence type="ECO:0000256" key="2">
    <source>
        <dbReference type="SAM" id="Phobius"/>
    </source>
</evidence>
<keyword evidence="3" id="KW-0282">Flagellum</keyword>
<keyword evidence="2" id="KW-0812">Transmembrane</keyword>
<keyword evidence="2" id="KW-0472">Membrane</keyword>
<evidence type="ECO:0000256" key="1">
    <source>
        <dbReference type="SAM" id="Coils"/>
    </source>
</evidence>
<keyword evidence="2" id="KW-1133">Transmembrane helix</keyword>
<comment type="caution">
    <text evidence="3">The sequence shown here is derived from an EMBL/GenBank/DDBJ whole genome shotgun (WGS) entry which is preliminary data.</text>
</comment>
<reference evidence="3 4" key="1">
    <citation type="submission" date="2017-03" db="EMBL/GenBank/DDBJ databases">
        <title>Genome sequence of Sphingomonas mucosissima DSM 17494.</title>
        <authorList>
            <person name="Poehlein A."/>
            <person name="Wuebbeler J.H."/>
            <person name="Steinbuechel A."/>
            <person name="Daniel R."/>
        </authorList>
    </citation>
    <scope>NUCLEOTIDE SEQUENCE [LARGE SCALE GENOMIC DNA]</scope>
    <source>
        <strain evidence="3 4">DSM 17494</strain>
    </source>
</reference>
<organism evidence="3 4">
    <name type="scientific">Sphingomonas mucosissima</name>
    <dbReference type="NCBI Taxonomy" id="370959"/>
    <lineage>
        <taxon>Bacteria</taxon>
        <taxon>Pseudomonadati</taxon>
        <taxon>Pseudomonadota</taxon>
        <taxon>Alphaproteobacteria</taxon>
        <taxon>Sphingomonadales</taxon>
        <taxon>Sphingomonadaceae</taxon>
        <taxon>Sphingomonas</taxon>
    </lineage>
</organism>
<keyword evidence="3" id="KW-0969">Cilium</keyword>
<feature type="transmembrane region" description="Helical" evidence="2">
    <location>
        <begin position="6"/>
        <end position="27"/>
    </location>
</feature>
<feature type="coiled-coil region" evidence="1">
    <location>
        <begin position="91"/>
        <end position="118"/>
    </location>
</feature>
<name>A0A245ZTN9_9SPHN</name>
<dbReference type="Proteomes" id="UP000197783">
    <property type="component" value="Unassembled WGS sequence"/>
</dbReference>
<keyword evidence="4" id="KW-1185">Reference proteome</keyword>
<dbReference type="OrthoDB" id="8456606at2"/>
<dbReference type="AlphaFoldDB" id="A0A245ZTN9"/>
<sequence length="139" mass="15246">MELVSVLRMMGGLGVVLGLLGVALWIVRHFDLKLPGRVLGGAERRIELVERLPLDKRRSVALIRRDGREHLVLLTPEGPQVIEAGIVRDAIDLAASEARVAIEEARQAEARANAAAARQSFGHMVERASGRLTRTRDTI</sequence>
<keyword evidence="3" id="KW-0966">Cell projection</keyword>
<keyword evidence="1" id="KW-0175">Coiled coil</keyword>
<evidence type="ECO:0000313" key="3">
    <source>
        <dbReference type="EMBL" id="OWK33108.1"/>
    </source>
</evidence>
<accession>A0A245ZTN9</accession>
<dbReference type="EMBL" id="NBBJ01000001">
    <property type="protein sequence ID" value="OWK33108.1"/>
    <property type="molecule type" value="Genomic_DNA"/>
</dbReference>
<proteinExistence type="predicted"/>
<evidence type="ECO:0000313" key="4">
    <source>
        <dbReference type="Proteomes" id="UP000197783"/>
    </source>
</evidence>
<gene>
    <name evidence="3" type="ORF">SPMU_14540</name>
</gene>
<protein>
    <submittedName>
        <fullName evidence="3">Flagellar biosynthesis protein, FliO</fullName>
    </submittedName>
</protein>